<keyword evidence="8" id="KW-1133">Transmembrane helix</keyword>
<keyword evidence="6 8" id="KW-0378">Hydrolase</keyword>
<keyword evidence="12" id="KW-1185">Reference proteome</keyword>
<accession>A0A0D6PC97</accession>
<dbReference type="GO" id="GO:0006465">
    <property type="term" value="P:signal peptide processing"/>
    <property type="evidence" value="ECO:0007669"/>
    <property type="project" value="InterPro"/>
</dbReference>
<dbReference type="OrthoDB" id="9815782at2"/>
<dbReference type="GO" id="GO:0016020">
    <property type="term" value="C:membrane"/>
    <property type="evidence" value="ECO:0007669"/>
    <property type="project" value="UniProtKB-SubCell"/>
</dbReference>
<dbReference type="CDD" id="cd06530">
    <property type="entry name" value="S26_SPase_I"/>
    <property type="match status" value="1"/>
</dbReference>
<dbReference type="InterPro" id="IPR036286">
    <property type="entry name" value="LexA/Signal_pep-like_sf"/>
</dbReference>
<dbReference type="Proteomes" id="UP000032668">
    <property type="component" value="Unassembled WGS sequence"/>
</dbReference>
<proteinExistence type="inferred from homology"/>
<keyword evidence="8" id="KW-0812">Transmembrane</keyword>
<evidence type="ECO:0000256" key="2">
    <source>
        <dbReference type="ARBA" id="ARBA00009370"/>
    </source>
</evidence>
<evidence type="ECO:0000313" key="11">
    <source>
        <dbReference type="EMBL" id="GAN79282.1"/>
    </source>
</evidence>
<comment type="similarity">
    <text evidence="2 9">Belongs to the peptidase S26 family.</text>
</comment>
<evidence type="ECO:0000256" key="9">
    <source>
        <dbReference type="RuleBase" id="RU362042"/>
    </source>
</evidence>
<feature type="transmembrane region" description="Helical" evidence="8">
    <location>
        <begin position="12"/>
        <end position="33"/>
    </location>
</feature>
<dbReference type="PROSITE" id="PS00760">
    <property type="entry name" value="SPASE_I_2"/>
    <property type="match status" value="1"/>
</dbReference>
<evidence type="ECO:0000256" key="4">
    <source>
        <dbReference type="ARBA" id="ARBA00019232"/>
    </source>
</evidence>
<dbReference type="PROSITE" id="PS00501">
    <property type="entry name" value="SPASE_I_1"/>
    <property type="match status" value="1"/>
</dbReference>
<dbReference type="EMBL" id="BANC01000020">
    <property type="protein sequence ID" value="GAN79282.1"/>
    <property type="molecule type" value="Genomic_DNA"/>
</dbReference>
<dbReference type="InterPro" id="IPR000223">
    <property type="entry name" value="Pept_S26A_signal_pept_1"/>
</dbReference>
<feature type="active site" evidence="7">
    <location>
        <position position="42"/>
    </location>
</feature>
<evidence type="ECO:0000256" key="8">
    <source>
        <dbReference type="RuleBase" id="RU003993"/>
    </source>
</evidence>
<dbReference type="NCBIfam" id="TIGR02227">
    <property type="entry name" value="sigpep_I_bact"/>
    <property type="match status" value="1"/>
</dbReference>
<dbReference type="PROSITE" id="PS00761">
    <property type="entry name" value="SPASE_I_3"/>
    <property type="match status" value="1"/>
</dbReference>
<evidence type="ECO:0000256" key="6">
    <source>
        <dbReference type="ARBA" id="ARBA00022801"/>
    </source>
</evidence>
<gene>
    <name evidence="11" type="ORF">Aam_020_046</name>
</gene>
<dbReference type="InterPro" id="IPR019533">
    <property type="entry name" value="Peptidase_S26"/>
</dbReference>
<feature type="domain" description="Peptidase S26" evidence="10">
    <location>
        <begin position="12"/>
        <end position="225"/>
    </location>
</feature>
<dbReference type="InterPro" id="IPR019758">
    <property type="entry name" value="Pept_S26A_signal_pept_1_CS"/>
</dbReference>
<feature type="active site" evidence="7">
    <location>
        <position position="103"/>
    </location>
</feature>
<dbReference type="STRING" id="1120923.SAMN02746095_00279"/>
<comment type="subcellular location">
    <subcellularLocation>
        <location evidence="9">Membrane</location>
        <topology evidence="9">Single-pass type II membrane protein</topology>
    </subcellularLocation>
</comment>
<dbReference type="EC" id="3.4.21.89" evidence="3 8"/>
<dbReference type="GO" id="GO:0004252">
    <property type="term" value="F:serine-type endopeptidase activity"/>
    <property type="evidence" value="ECO:0007669"/>
    <property type="project" value="InterPro"/>
</dbReference>
<evidence type="ECO:0000256" key="3">
    <source>
        <dbReference type="ARBA" id="ARBA00013208"/>
    </source>
</evidence>
<dbReference type="PANTHER" id="PTHR43390">
    <property type="entry name" value="SIGNAL PEPTIDASE I"/>
    <property type="match status" value="1"/>
</dbReference>
<dbReference type="SUPFAM" id="SSF51306">
    <property type="entry name" value="LexA/Signal peptidase"/>
    <property type="match status" value="1"/>
</dbReference>
<dbReference type="AlphaFoldDB" id="A0A0D6PC97"/>
<evidence type="ECO:0000313" key="12">
    <source>
        <dbReference type="Proteomes" id="UP000032668"/>
    </source>
</evidence>
<comment type="caution">
    <text evidence="11">The sequence shown here is derived from an EMBL/GenBank/DDBJ whole genome shotgun (WGS) entry which is preliminary data.</text>
</comment>
<dbReference type="Gene3D" id="2.10.109.10">
    <property type="entry name" value="Umud Fragment, subunit A"/>
    <property type="match status" value="1"/>
</dbReference>
<protein>
    <recommendedName>
        <fullName evidence="4 8">Signal peptidase I</fullName>
        <ecNumber evidence="3 8">3.4.21.89</ecNumber>
    </recommendedName>
</protein>
<dbReference type="RefSeq" id="WP_048877743.1">
    <property type="nucleotide sequence ID" value="NZ_BANC01000020.1"/>
</dbReference>
<comment type="catalytic activity">
    <reaction evidence="1 8">
        <text>Cleavage of hydrophobic, N-terminal signal or leader sequences from secreted and periplasmic proteins.</text>
        <dbReference type="EC" id="3.4.21.89"/>
    </reaction>
</comment>
<organism evidence="11 12">
    <name type="scientific">Acidocella aminolytica 101 = DSM 11237</name>
    <dbReference type="NCBI Taxonomy" id="1120923"/>
    <lineage>
        <taxon>Bacteria</taxon>
        <taxon>Pseudomonadati</taxon>
        <taxon>Pseudomonadota</taxon>
        <taxon>Alphaproteobacteria</taxon>
        <taxon>Acetobacterales</taxon>
        <taxon>Acidocellaceae</taxon>
        <taxon>Acidocella</taxon>
    </lineage>
</organism>
<sequence length="254" mass="28177">MARRDQNAGGLIEFFKTIVYAGLIAVGIHTFLFEPFYIPSGSMVPTLLVGDYIIVNKFAYGYSHYSLPFSPDWFSGRIFGSTPKRGTVIVFRPPGDPSEDYIKRVIGLPGDTVQMIGGQLYINSKEVPRVAEGDYVDTSSGAPVVTHAYKESLPGGVVHSIIKVTNGPEDVGGLDPNNTPIYTVPPGDLFVMGDNRDNSEDSRFLDGPVGYVPIENVVGPADIIFFSINLTHPFWEVWEWPFEIRWGRMFKIIH</sequence>
<keyword evidence="5 8" id="KW-0645">Protease</keyword>
<evidence type="ECO:0000256" key="5">
    <source>
        <dbReference type="ARBA" id="ARBA00022670"/>
    </source>
</evidence>
<dbReference type="GO" id="GO:0009003">
    <property type="term" value="F:signal peptidase activity"/>
    <property type="evidence" value="ECO:0007669"/>
    <property type="project" value="UniProtKB-EC"/>
</dbReference>
<keyword evidence="8" id="KW-0472">Membrane</keyword>
<evidence type="ECO:0000256" key="1">
    <source>
        <dbReference type="ARBA" id="ARBA00000677"/>
    </source>
</evidence>
<dbReference type="PRINTS" id="PR00727">
    <property type="entry name" value="LEADERPTASE"/>
</dbReference>
<dbReference type="Pfam" id="PF10502">
    <property type="entry name" value="Peptidase_S26"/>
    <property type="match status" value="1"/>
</dbReference>
<evidence type="ECO:0000256" key="7">
    <source>
        <dbReference type="PIRSR" id="PIRSR600223-1"/>
    </source>
</evidence>
<dbReference type="PANTHER" id="PTHR43390:SF1">
    <property type="entry name" value="CHLOROPLAST PROCESSING PEPTIDASE"/>
    <property type="match status" value="1"/>
</dbReference>
<dbReference type="InterPro" id="IPR019756">
    <property type="entry name" value="Pept_S26A_signal_pept_1_Ser-AS"/>
</dbReference>
<name>A0A0D6PC97_9PROT</name>
<reference evidence="11 12" key="1">
    <citation type="submission" date="2012-11" db="EMBL/GenBank/DDBJ databases">
        <title>Whole genome sequence of Acidocella aminolytica 101 = DSM 11237.</title>
        <authorList>
            <person name="Azuma Y."/>
            <person name="Higashiura N."/>
            <person name="Hirakawa H."/>
            <person name="Matsushita K."/>
        </authorList>
    </citation>
    <scope>NUCLEOTIDE SEQUENCE [LARGE SCALE GENOMIC DNA]</scope>
    <source>
        <strain evidence="12">101 / DSM 11237</strain>
    </source>
</reference>
<evidence type="ECO:0000259" key="10">
    <source>
        <dbReference type="Pfam" id="PF10502"/>
    </source>
</evidence>
<dbReference type="InterPro" id="IPR019757">
    <property type="entry name" value="Pept_S26A_signal_pept_1_Lys-AS"/>
</dbReference>